<organism evidence="2 3">
    <name type="scientific">Paraburkholderia silviterrae</name>
    <dbReference type="NCBI Taxonomy" id="2528715"/>
    <lineage>
        <taxon>Bacteria</taxon>
        <taxon>Pseudomonadati</taxon>
        <taxon>Pseudomonadota</taxon>
        <taxon>Betaproteobacteria</taxon>
        <taxon>Burkholderiales</taxon>
        <taxon>Burkholderiaceae</taxon>
        <taxon>Paraburkholderia</taxon>
    </lineage>
</organism>
<keyword evidence="1" id="KW-1133">Transmembrane helix</keyword>
<evidence type="ECO:0000313" key="3">
    <source>
        <dbReference type="Proteomes" id="UP000295722"/>
    </source>
</evidence>
<dbReference type="Pfam" id="PF14373">
    <property type="entry name" value="Imm_superinfect"/>
    <property type="match status" value="1"/>
</dbReference>
<keyword evidence="1" id="KW-0472">Membrane</keyword>
<keyword evidence="3" id="KW-1185">Reference proteome</keyword>
<proteinExistence type="predicted"/>
<dbReference type="OrthoDB" id="9814116at2"/>
<dbReference type="AlphaFoldDB" id="A0A4R5M2V9"/>
<gene>
    <name evidence="2" type="ORF">EYW47_29055</name>
</gene>
<evidence type="ECO:0000256" key="1">
    <source>
        <dbReference type="SAM" id="Phobius"/>
    </source>
</evidence>
<comment type="caution">
    <text evidence="2">The sequence shown here is derived from an EMBL/GenBank/DDBJ whole genome shotgun (WGS) entry which is preliminary data.</text>
</comment>
<accession>A0A4R5M2V9</accession>
<reference evidence="2 3" key="1">
    <citation type="submission" date="2019-03" db="EMBL/GenBank/DDBJ databases">
        <title>Paraburkholderia sp. 4M-K11, isolated from subtropical forest soil.</title>
        <authorList>
            <person name="Gao Z.-H."/>
            <person name="Qiu L.-H."/>
        </authorList>
    </citation>
    <scope>NUCLEOTIDE SEQUENCE [LARGE SCALE GENOMIC DNA]</scope>
    <source>
        <strain evidence="2 3">4M-K11</strain>
    </source>
</reference>
<evidence type="ECO:0000313" key="2">
    <source>
        <dbReference type="EMBL" id="TDG19916.1"/>
    </source>
</evidence>
<dbReference type="EMBL" id="SMRP01000019">
    <property type="protein sequence ID" value="TDG19916.1"/>
    <property type="molecule type" value="Genomic_DNA"/>
</dbReference>
<protein>
    <submittedName>
        <fullName evidence="2">Superinfection immunity protein</fullName>
    </submittedName>
</protein>
<sequence length="103" mass="11571">MSTGTHEYESDPGHWLVMLTLLYFIPSIIAFSRHHHNRTAIRRLNAVLGWSVLGWIAAFVWALVSFRRGRATRAPAAPESLGRVPECAAARLLTDRVHPDLTI</sequence>
<feature type="transmembrane region" description="Helical" evidence="1">
    <location>
        <begin position="44"/>
        <end position="64"/>
    </location>
</feature>
<dbReference type="InterPro" id="IPR016410">
    <property type="entry name" value="Phage_imm"/>
</dbReference>
<feature type="transmembrane region" description="Helical" evidence="1">
    <location>
        <begin position="12"/>
        <end position="32"/>
    </location>
</feature>
<name>A0A4R5M2V9_9BURK</name>
<keyword evidence="1" id="KW-0812">Transmembrane</keyword>
<dbReference type="Proteomes" id="UP000295722">
    <property type="component" value="Unassembled WGS sequence"/>
</dbReference>